<gene>
    <name evidence="2" type="ORF">MN116_007823</name>
</gene>
<evidence type="ECO:0000313" key="2">
    <source>
        <dbReference type="EMBL" id="KAK4468636.1"/>
    </source>
</evidence>
<keyword evidence="1" id="KW-0812">Transmembrane</keyword>
<reference evidence="2" key="2">
    <citation type="journal article" date="2023" name="Infect Dis Poverty">
        <title>Chromosome-scale genome of the human blood fluke Schistosoma mekongi and its implications for public health.</title>
        <authorList>
            <person name="Zhou M."/>
            <person name="Xu L."/>
            <person name="Xu D."/>
            <person name="Chen W."/>
            <person name="Khan J."/>
            <person name="Hu Y."/>
            <person name="Huang H."/>
            <person name="Wei H."/>
            <person name="Zhang Y."/>
            <person name="Chusongsang P."/>
            <person name="Tanasarnprasert K."/>
            <person name="Hu X."/>
            <person name="Limpanont Y."/>
            <person name="Lv Z."/>
        </authorList>
    </citation>
    <scope>NUCLEOTIDE SEQUENCE</scope>
    <source>
        <strain evidence="2">LV_2022a</strain>
    </source>
</reference>
<keyword evidence="1" id="KW-1133">Transmembrane helix</keyword>
<dbReference type="Proteomes" id="UP001292079">
    <property type="component" value="Unassembled WGS sequence"/>
</dbReference>
<protein>
    <submittedName>
        <fullName evidence="2">Uncharacterized protein</fullName>
    </submittedName>
</protein>
<sequence>MRFLSSSLAETSYATDFRNVYTYMCLVQASFVPSSWKEECCLKIYFFVSVYSFFNRSPWLGLFKLLLLFIVVVVATADDDDDEYVDSDCHKLVTSSLFLSLSIIILLNLNNSINLIAQYSSSMLMF</sequence>
<evidence type="ECO:0000313" key="3">
    <source>
        <dbReference type="Proteomes" id="UP001292079"/>
    </source>
</evidence>
<proteinExistence type="predicted"/>
<feature type="transmembrane region" description="Helical" evidence="1">
    <location>
        <begin position="59"/>
        <end position="77"/>
    </location>
</feature>
<dbReference type="AlphaFoldDB" id="A0AAE1Z6R2"/>
<comment type="caution">
    <text evidence="2">The sequence shown here is derived from an EMBL/GenBank/DDBJ whole genome shotgun (WGS) entry which is preliminary data.</text>
</comment>
<dbReference type="EMBL" id="JALJAT010000006">
    <property type="protein sequence ID" value="KAK4468636.1"/>
    <property type="molecule type" value="Genomic_DNA"/>
</dbReference>
<organism evidence="2 3">
    <name type="scientific">Schistosoma mekongi</name>
    <name type="common">Parasitic worm</name>
    <dbReference type="NCBI Taxonomy" id="38744"/>
    <lineage>
        <taxon>Eukaryota</taxon>
        <taxon>Metazoa</taxon>
        <taxon>Spiralia</taxon>
        <taxon>Lophotrochozoa</taxon>
        <taxon>Platyhelminthes</taxon>
        <taxon>Trematoda</taxon>
        <taxon>Digenea</taxon>
        <taxon>Strigeidida</taxon>
        <taxon>Schistosomatoidea</taxon>
        <taxon>Schistosomatidae</taxon>
        <taxon>Schistosoma</taxon>
    </lineage>
</organism>
<reference evidence="2" key="1">
    <citation type="submission" date="2022-04" db="EMBL/GenBank/DDBJ databases">
        <authorList>
            <person name="Xu L."/>
            <person name="Lv Z."/>
        </authorList>
    </citation>
    <scope>NUCLEOTIDE SEQUENCE</scope>
    <source>
        <strain evidence="2">LV_2022a</strain>
    </source>
</reference>
<keyword evidence="1" id="KW-0472">Membrane</keyword>
<name>A0AAE1Z6R2_SCHME</name>
<keyword evidence="3" id="KW-1185">Reference proteome</keyword>
<accession>A0AAE1Z6R2</accession>
<feature type="transmembrane region" description="Helical" evidence="1">
    <location>
        <begin position="97"/>
        <end position="117"/>
    </location>
</feature>
<evidence type="ECO:0000256" key="1">
    <source>
        <dbReference type="SAM" id="Phobius"/>
    </source>
</evidence>